<dbReference type="Gene3D" id="1.20.1250.20">
    <property type="entry name" value="MFS general substrate transporter like domains"/>
    <property type="match status" value="1"/>
</dbReference>
<dbReference type="AlphaFoldDB" id="A0A1B6CLP8"/>
<feature type="transmembrane region" description="Helical" evidence="5">
    <location>
        <begin position="290"/>
        <end position="316"/>
    </location>
</feature>
<evidence type="ECO:0000256" key="2">
    <source>
        <dbReference type="ARBA" id="ARBA00022692"/>
    </source>
</evidence>
<dbReference type="PANTHER" id="PTHR23507">
    <property type="entry name" value="ZGC:174356"/>
    <property type="match status" value="1"/>
</dbReference>
<sequence>MVYRYLYSCANIDKFLRVLRIKKFQSRCSAVMAVDRMFWSRAWRSVTVEPVVILYFISVGISAFIGSNLVIQKACHPNMTSEPDYSLPCPDEAVVQNTITQINTWKPLLESVTPLMFVIFLGTWSDTHGKRRKPLIIIPMVGELIRLLSFMWCTYYWQVNPEVTTLIEATIKGLSGGMTSFMFGTNTYITDITTVEERTFRLGVLSAMSFIGSPLGVIMGGILRKTVGFLYAFMVCFVLVLVALYVAVVGVKNTASVETKLKTFEGMFDPSHFIGAVKTVFKKRPQNRRLILFLTASIAPLFLASFIGEYSVLYFFMRYKFHMGEVEYGNYCAYKMIVIFIGTFVSLIICTKILKMSDAIIGCLATVTQIASAVGMCFAVEKWQMYVFPVVDLMHGASNTASRSIITKIVDGNELGQVFGVIGAVDVFVPIVTFPVYNLVYKNTLLFMPGAFYFVSVFLTSIVFMLFLITYIVQRRMIRLANEQVITKDKREKVVYPLI</sequence>
<proteinExistence type="predicted"/>
<gene>
    <name evidence="7" type="ORF">g.30629</name>
    <name evidence="6" type="ORF">g.30632</name>
    <name evidence="8" type="ORF">g.30634</name>
</gene>
<dbReference type="PANTHER" id="PTHR23507:SF1">
    <property type="entry name" value="FI18259P1-RELATED"/>
    <property type="match status" value="1"/>
</dbReference>
<dbReference type="InterPro" id="IPR036259">
    <property type="entry name" value="MFS_trans_sf"/>
</dbReference>
<feature type="transmembrane region" description="Helical" evidence="5">
    <location>
        <begin position="169"/>
        <end position="190"/>
    </location>
</feature>
<feature type="transmembrane region" description="Helical" evidence="5">
    <location>
        <begin position="135"/>
        <end position="157"/>
    </location>
</feature>
<dbReference type="EMBL" id="GEDC01025758">
    <property type="protein sequence ID" value="JAS11540.1"/>
    <property type="molecule type" value="Transcribed_RNA"/>
</dbReference>
<feature type="transmembrane region" description="Helical" evidence="5">
    <location>
        <begin position="418"/>
        <end position="440"/>
    </location>
</feature>
<dbReference type="GO" id="GO:0016020">
    <property type="term" value="C:membrane"/>
    <property type="evidence" value="ECO:0007669"/>
    <property type="project" value="UniProtKB-SubCell"/>
</dbReference>
<dbReference type="GO" id="GO:0022857">
    <property type="term" value="F:transmembrane transporter activity"/>
    <property type="evidence" value="ECO:0007669"/>
    <property type="project" value="InterPro"/>
</dbReference>
<dbReference type="InterPro" id="IPR011701">
    <property type="entry name" value="MFS"/>
</dbReference>
<organism evidence="8">
    <name type="scientific">Clastoptera arizonana</name>
    <name type="common">Arizona spittle bug</name>
    <dbReference type="NCBI Taxonomy" id="38151"/>
    <lineage>
        <taxon>Eukaryota</taxon>
        <taxon>Metazoa</taxon>
        <taxon>Ecdysozoa</taxon>
        <taxon>Arthropoda</taxon>
        <taxon>Hexapoda</taxon>
        <taxon>Insecta</taxon>
        <taxon>Pterygota</taxon>
        <taxon>Neoptera</taxon>
        <taxon>Paraneoptera</taxon>
        <taxon>Hemiptera</taxon>
        <taxon>Auchenorrhyncha</taxon>
        <taxon>Cercopoidea</taxon>
        <taxon>Clastopteridae</taxon>
        <taxon>Clastoptera</taxon>
    </lineage>
</organism>
<evidence type="ECO:0000313" key="8">
    <source>
        <dbReference type="EMBL" id="JAS14356.1"/>
    </source>
</evidence>
<feature type="transmembrane region" description="Helical" evidence="5">
    <location>
        <begin position="202"/>
        <end position="223"/>
    </location>
</feature>
<feature type="transmembrane region" description="Helical" evidence="5">
    <location>
        <begin position="452"/>
        <end position="473"/>
    </location>
</feature>
<evidence type="ECO:0000313" key="6">
    <source>
        <dbReference type="EMBL" id="JAS07814.1"/>
    </source>
</evidence>
<protein>
    <recommendedName>
        <fullName evidence="9">Major facilitator superfamily (MFS) profile domain-containing protein</fullName>
    </recommendedName>
</protein>
<dbReference type="Pfam" id="PF07690">
    <property type="entry name" value="MFS_1"/>
    <property type="match status" value="1"/>
</dbReference>
<comment type="subcellular location">
    <subcellularLocation>
        <location evidence="1">Membrane</location>
        <topology evidence="1">Multi-pass membrane protein</topology>
    </subcellularLocation>
</comment>
<feature type="transmembrane region" description="Helical" evidence="5">
    <location>
        <begin position="52"/>
        <end position="71"/>
    </location>
</feature>
<dbReference type="EMBL" id="GEDC01029484">
    <property type="protein sequence ID" value="JAS07814.1"/>
    <property type="molecule type" value="Transcribed_RNA"/>
</dbReference>
<evidence type="ECO:0000256" key="3">
    <source>
        <dbReference type="ARBA" id="ARBA00022989"/>
    </source>
</evidence>
<dbReference type="SUPFAM" id="SSF103473">
    <property type="entry name" value="MFS general substrate transporter"/>
    <property type="match status" value="1"/>
</dbReference>
<evidence type="ECO:0000256" key="5">
    <source>
        <dbReference type="SAM" id="Phobius"/>
    </source>
</evidence>
<keyword evidence="3 5" id="KW-1133">Transmembrane helix</keyword>
<accession>A0A1B6CLP8</accession>
<evidence type="ECO:0000256" key="4">
    <source>
        <dbReference type="ARBA" id="ARBA00023136"/>
    </source>
</evidence>
<feature type="transmembrane region" description="Helical" evidence="5">
    <location>
        <begin position="229"/>
        <end position="251"/>
    </location>
</feature>
<evidence type="ECO:0000313" key="7">
    <source>
        <dbReference type="EMBL" id="JAS11540.1"/>
    </source>
</evidence>
<keyword evidence="2 5" id="KW-0812">Transmembrane</keyword>
<dbReference type="EMBL" id="GEDC01022942">
    <property type="protein sequence ID" value="JAS14356.1"/>
    <property type="molecule type" value="Transcribed_RNA"/>
</dbReference>
<keyword evidence="4 5" id="KW-0472">Membrane</keyword>
<evidence type="ECO:0008006" key="9">
    <source>
        <dbReference type="Google" id="ProtNLM"/>
    </source>
</evidence>
<evidence type="ECO:0000256" key="1">
    <source>
        <dbReference type="ARBA" id="ARBA00004141"/>
    </source>
</evidence>
<reference evidence="8" key="1">
    <citation type="submission" date="2015-12" db="EMBL/GenBank/DDBJ databases">
        <title>De novo transcriptome assembly of four potential Pierce s Disease insect vectors from Arizona vineyards.</title>
        <authorList>
            <person name="Tassone E.E."/>
        </authorList>
    </citation>
    <scope>NUCLEOTIDE SEQUENCE</scope>
</reference>
<name>A0A1B6CLP8_9HEMI</name>
<feature type="transmembrane region" description="Helical" evidence="5">
    <location>
        <begin position="328"/>
        <end position="350"/>
    </location>
</feature>